<keyword evidence="2" id="KW-1185">Reference proteome</keyword>
<sequence length="924" mass="103109">MGCICSKGVSSSKQNNTNNEENVAASNSDPKYMLQEKQIYVFEKKSHAEQEDVLIYIYTNWHDIQQNSLLIEALKNTKFVTSALGDLCKPKDLFDPSDALLTLFFGGEAHKFPGERFVSDGWLNILRDTGLQTSRDADIVLQSARKIEFLGAESMKHVDDDEFSNTKNQVSLEIWSLAETLIKAIFENFALLHDHSFCNVFGKIACIPAEKNFPLNSGKKCVIRVLCSYSDAILLKDWPLAWTAAPILSNESLVPPDHFWGALQLRSPPLFTVVLKHLQANTWRTESSFYTIEEASFEVLKYLDKIWGTLSSSDILELQQLAFIAADNGTRLATPGSLFARLSINLSPLASELPSCYLPFVKILKELGVEDMLSISCAMNIISNLHKSCGFYPLNPNELHAVVELLQFLCDETVEQQASDRPSWESELVVPDDGCRLVRPNTCIYIDPHGSQYVKFIDSSKLRFVHHGVSERLCLAFGVRKLSNVVVEELDYVEHLHTLEEVGSVSLAAIRLKLLSRSFQVAVSRVVINFSSITSGFKNPNFRTLQRSLVSVAKRLKFVRRIYTRFWLLPMLLDMTRASNESFIPESNSGSSHRALYYVDRSHTCMLIAEGPNYLSVVDLVAVVVSQVLGSPVPLPVGSLFLCPQDSETALVNILKLSSDERVIEGVGRGSGFLGRDLLPRDEKKVVYGHSVSPFCKGEIVAWQSGKGEKLKYGRIPEDVRLEISEGQASYIFHLETSPGMTKNVFNSHVFHFQNSTTVKNSSTLGIPIETDNMVSSMQVQQPQGSGGVKLRNQRHAIKEVELGHIPPEEFVQAVEEMFSVAGINMDTEKQCLLQTTLSLHKQLNESHAALMIEQEKLEIATKEANTAKTALQAALQCRICLTSEIDITLVPCGHVLCRTCTSDVIRCPICGVELSKTMKLYRP</sequence>
<gene>
    <name evidence="1" type="ORF">L1987_11436</name>
</gene>
<dbReference type="EMBL" id="CM042021">
    <property type="protein sequence ID" value="KAI3817640.1"/>
    <property type="molecule type" value="Genomic_DNA"/>
</dbReference>
<reference evidence="1 2" key="2">
    <citation type="journal article" date="2022" name="Mol. Ecol. Resour.">
        <title>The genomes of chicory, endive, great burdock and yacon provide insights into Asteraceae paleo-polyploidization history and plant inulin production.</title>
        <authorList>
            <person name="Fan W."/>
            <person name="Wang S."/>
            <person name="Wang H."/>
            <person name="Wang A."/>
            <person name="Jiang F."/>
            <person name="Liu H."/>
            <person name="Zhao H."/>
            <person name="Xu D."/>
            <person name="Zhang Y."/>
        </authorList>
    </citation>
    <scope>NUCLEOTIDE SEQUENCE [LARGE SCALE GENOMIC DNA]</scope>
    <source>
        <strain evidence="2">cv. Yunnan</strain>
        <tissue evidence="1">Leaves</tissue>
    </source>
</reference>
<proteinExistence type="predicted"/>
<name>A0ACB9JDL7_9ASTR</name>
<accession>A0ACB9JDL7</accession>
<organism evidence="1 2">
    <name type="scientific">Smallanthus sonchifolius</name>
    <dbReference type="NCBI Taxonomy" id="185202"/>
    <lineage>
        <taxon>Eukaryota</taxon>
        <taxon>Viridiplantae</taxon>
        <taxon>Streptophyta</taxon>
        <taxon>Embryophyta</taxon>
        <taxon>Tracheophyta</taxon>
        <taxon>Spermatophyta</taxon>
        <taxon>Magnoliopsida</taxon>
        <taxon>eudicotyledons</taxon>
        <taxon>Gunneridae</taxon>
        <taxon>Pentapetalae</taxon>
        <taxon>asterids</taxon>
        <taxon>campanulids</taxon>
        <taxon>Asterales</taxon>
        <taxon>Asteraceae</taxon>
        <taxon>Asteroideae</taxon>
        <taxon>Heliantheae alliance</taxon>
        <taxon>Millerieae</taxon>
        <taxon>Smallanthus</taxon>
    </lineage>
</organism>
<comment type="caution">
    <text evidence="1">The sequence shown here is derived from an EMBL/GenBank/DDBJ whole genome shotgun (WGS) entry which is preliminary data.</text>
</comment>
<protein>
    <submittedName>
        <fullName evidence="1">Uncharacterized protein</fullName>
    </submittedName>
</protein>
<reference evidence="2" key="1">
    <citation type="journal article" date="2022" name="Mol. Ecol. Resour.">
        <title>The genomes of chicory, endive, great burdock and yacon provide insights into Asteraceae palaeo-polyploidization history and plant inulin production.</title>
        <authorList>
            <person name="Fan W."/>
            <person name="Wang S."/>
            <person name="Wang H."/>
            <person name="Wang A."/>
            <person name="Jiang F."/>
            <person name="Liu H."/>
            <person name="Zhao H."/>
            <person name="Xu D."/>
            <person name="Zhang Y."/>
        </authorList>
    </citation>
    <scope>NUCLEOTIDE SEQUENCE [LARGE SCALE GENOMIC DNA]</scope>
    <source>
        <strain evidence="2">cv. Yunnan</strain>
    </source>
</reference>
<evidence type="ECO:0000313" key="1">
    <source>
        <dbReference type="EMBL" id="KAI3817640.1"/>
    </source>
</evidence>
<evidence type="ECO:0000313" key="2">
    <source>
        <dbReference type="Proteomes" id="UP001056120"/>
    </source>
</evidence>
<dbReference type="Proteomes" id="UP001056120">
    <property type="component" value="Linkage Group LG04"/>
</dbReference>